<name>A0A9P1DIJ3_9DINO</name>
<gene>
    <name evidence="1" type="ORF">C1SCF055_LOCUS36072</name>
</gene>
<evidence type="ECO:0000313" key="2">
    <source>
        <dbReference type="EMBL" id="CAL1164225.1"/>
    </source>
</evidence>
<evidence type="ECO:0000313" key="3">
    <source>
        <dbReference type="Proteomes" id="UP001152797"/>
    </source>
</evidence>
<proteinExistence type="predicted"/>
<dbReference type="EMBL" id="CAMXCT030004946">
    <property type="protein sequence ID" value="CAL4798162.1"/>
    <property type="molecule type" value="Genomic_DNA"/>
</dbReference>
<reference evidence="2" key="2">
    <citation type="submission" date="2024-04" db="EMBL/GenBank/DDBJ databases">
        <authorList>
            <person name="Chen Y."/>
            <person name="Shah S."/>
            <person name="Dougan E. K."/>
            <person name="Thang M."/>
            <person name="Chan C."/>
        </authorList>
    </citation>
    <scope>NUCLEOTIDE SEQUENCE [LARGE SCALE GENOMIC DNA]</scope>
</reference>
<comment type="caution">
    <text evidence="1">The sequence shown here is derived from an EMBL/GenBank/DDBJ whole genome shotgun (WGS) entry which is preliminary data.</text>
</comment>
<dbReference type="EMBL" id="CAMXCT020004946">
    <property type="protein sequence ID" value="CAL1164225.1"/>
    <property type="molecule type" value="Genomic_DNA"/>
</dbReference>
<accession>A0A9P1DIJ3</accession>
<sequence>MASFNIEKRFTLQTVLATVCNCRGLIVLKLARYISPCLGKTSTGLLSLYVCVHNSATCDQCQFQLYYQTISAHQPLKLDDDAETEVLAASESTRSTWSTWSTYTPPCFAVSRLHPDLASLASLANAHHIWKMSRLSRLSRLFVKFYSRALS</sequence>
<reference evidence="1" key="1">
    <citation type="submission" date="2022-10" db="EMBL/GenBank/DDBJ databases">
        <authorList>
            <person name="Chen Y."/>
            <person name="Dougan E. K."/>
            <person name="Chan C."/>
            <person name="Rhodes N."/>
            <person name="Thang M."/>
        </authorList>
    </citation>
    <scope>NUCLEOTIDE SEQUENCE</scope>
</reference>
<dbReference type="Proteomes" id="UP001152797">
    <property type="component" value="Unassembled WGS sequence"/>
</dbReference>
<evidence type="ECO:0000313" key="1">
    <source>
        <dbReference type="EMBL" id="CAI4010850.1"/>
    </source>
</evidence>
<keyword evidence="3" id="KW-1185">Reference proteome</keyword>
<organism evidence="1">
    <name type="scientific">Cladocopium goreaui</name>
    <dbReference type="NCBI Taxonomy" id="2562237"/>
    <lineage>
        <taxon>Eukaryota</taxon>
        <taxon>Sar</taxon>
        <taxon>Alveolata</taxon>
        <taxon>Dinophyceae</taxon>
        <taxon>Suessiales</taxon>
        <taxon>Symbiodiniaceae</taxon>
        <taxon>Cladocopium</taxon>
    </lineage>
</organism>
<protein>
    <submittedName>
        <fullName evidence="1">Uncharacterized protein</fullName>
    </submittedName>
</protein>
<dbReference type="EMBL" id="CAMXCT010004946">
    <property type="protein sequence ID" value="CAI4010850.1"/>
    <property type="molecule type" value="Genomic_DNA"/>
</dbReference>
<dbReference type="AlphaFoldDB" id="A0A9P1DIJ3"/>